<dbReference type="PANTHER" id="PTHR23333:SF20">
    <property type="entry name" value="NSFL1 COFACTOR P47"/>
    <property type="match status" value="1"/>
</dbReference>
<comment type="caution">
    <text evidence="5">The sequence shown here is derived from an EMBL/GenBank/DDBJ whole genome shotgun (WGS) entry which is preliminary data.</text>
</comment>
<feature type="compositionally biased region" description="Low complexity" evidence="2">
    <location>
        <begin position="180"/>
        <end position="193"/>
    </location>
</feature>
<dbReference type="SUPFAM" id="SSF46934">
    <property type="entry name" value="UBA-like"/>
    <property type="match status" value="1"/>
</dbReference>
<dbReference type="Proteomes" id="UP001190700">
    <property type="component" value="Unassembled WGS sequence"/>
</dbReference>
<dbReference type="Pfam" id="PF00789">
    <property type="entry name" value="UBX"/>
    <property type="match status" value="1"/>
</dbReference>
<evidence type="ECO:0000313" key="6">
    <source>
        <dbReference type="Proteomes" id="UP001190700"/>
    </source>
</evidence>
<dbReference type="SUPFAM" id="SSF102848">
    <property type="entry name" value="NSFL1 (p97 ATPase) cofactor p47, SEP domain"/>
    <property type="match status" value="1"/>
</dbReference>
<dbReference type="InterPro" id="IPR029071">
    <property type="entry name" value="Ubiquitin-like_domsf"/>
</dbReference>
<feature type="domain" description="UBX" evidence="3">
    <location>
        <begin position="312"/>
        <end position="388"/>
    </location>
</feature>
<dbReference type="GO" id="GO:0007030">
    <property type="term" value="P:Golgi organization"/>
    <property type="evidence" value="ECO:0007669"/>
    <property type="project" value="TreeGrafter"/>
</dbReference>
<dbReference type="PROSITE" id="PS50033">
    <property type="entry name" value="UBX"/>
    <property type="match status" value="1"/>
</dbReference>
<dbReference type="SUPFAM" id="SSF54236">
    <property type="entry name" value="Ubiquitin-like"/>
    <property type="match status" value="1"/>
</dbReference>
<dbReference type="GO" id="GO:0000045">
    <property type="term" value="P:autophagosome assembly"/>
    <property type="evidence" value="ECO:0007669"/>
    <property type="project" value="TreeGrafter"/>
</dbReference>
<organism evidence="5 6">
    <name type="scientific">Cymbomonas tetramitiformis</name>
    <dbReference type="NCBI Taxonomy" id="36881"/>
    <lineage>
        <taxon>Eukaryota</taxon>
        <taxon>Viridiplantae</taxon>
        <taxon>Chlorophyta</taxon>
        <taxon>Pyramimonadophyceae</taxon>
        <taxon>Pyramimonadales</taxon>
        <taxon>Pyramimonadaceae</taxon>
        <taxon>Cymbomonas</taxon>
    </lineage>
</organism>
<evidence type="ECO:0000259" key="4">
    <source>
        <dbReference type="PROSITE" id="PS51399"/>
    </source>
</evidence>
<dbReference type="GO" id="GO:0043130">
    <property type="term" value="F:ubiquitin binding"/>
    <property type="evidence" value="ECO:0007669"/>
    <property type="project" value="TreeGrafter"/>
</dbReference>
<feature type="region of interest" description="Disordered" evidence="2">
    <location>
        <begin position="41"/>
        <end position="200"/>
    </location>
</feature>
<feature type="compositionally biased region" description="Acidic residues" evidence="2">
    <location>
        <begin position="100"/>
        <end position="110"/>
    </location>
</feature>
<dbReference type="Pfam" id="PF08059">
    <property type="entry name" value="SEP"/>
    <property type="match status" value="1"/>
</dbReference>
<gene>
    <name evidence="5" type="ORF">CYMTET_12075</name>
</gene>
<feature type="domain" description="SEP" evidence="4">
    <location>
        <begin position="201"/>
        <end position="265"/>
    </location>
</feature>
<dbReference type="GO" id="GO:0005829">
    <property type="term" value="C:cytosol"/>
    <property type="evidence" value="ECO:0007669"/>
    <property type="project" value="TreeGrafter"/>
</dbReference>
<dbReference type="GO" id="GO:0031468">
    <property type="term" value="P:nuclear membrane reassembly"/>
    <property type="evidence" value="ECO:0007669"/>
    <property type="project" value="TreeGrafter"/>
</dbReference>
<evidence type="ECO:0000259" key="3">
    <source>
        <dbReference type="PROSITE" id="PS50033"/>
    </source>
</evidence>
<dbReference type="CDD" id="cd01770">
    <property type="entry name" value="UBX_UBXN2"/>
    <property type="match status" value="1"/>
</dbReference>
<evidence type="ECO:0000313" key="5">
    <source>
        <dbReference type="EMBL" id="KAK3280072.1"/>
    </source>
</evidence>
<dbReference type="PANTHER" id="PTHR23333">
    <property type="entry name" value="UBX DOMAIN CONTAINING PROTEIN"/>
    <property type="match status" value="1"/>
</dbReference>
<evidence type="ECO:0000256" key="1">
    <source>
        <dbReference type="ARBA" id="ARBA00022786"/>
    </source>
</evidence>
<keyword evidence="1" id="KW-0833">Ubl conjugation pathway</keyword>
<sequence>MENDEATSSFISITGSTPEQARFFLESSAWDISRAIDSFYDTGGAMEEDTPVAQPAPQPVAPTPLAAAPSASAAVPARSAGSGQPARPPAGNIRGFSDFQDVEDSDDDGPNEYYTGGEKSGMMVQDPNKSNNDDPVEGLFEKARQHGATQGNPEDMRPAASGGGFQAFSGGGRSLTAETPAAAPGAAAGAGPADPSAQSQPQMHTVTFWNNGFTVDDGPLRSMEDPANRPFLESIEKGECPRELEPGKPTIPVHVNLVRKGEDWTAPPTPKYVAFSGSGRTLGSTSTATSSPVPAPAAAAAAGNQRALIIDDSQPVTSLQLRLHDGTRMVARFNHTHTVQDIRNFINSARPDIPAHYHLMTSFPPTPLQDLGATITDAQLVGAVVIQKL</sequence>
<proteinExistence type="predicted"/>
<dbReference type="SMART" id="SM00553">
    <property type="entry name" value="SEP"/>
    <property type="match status" value="1"/>
</dbReference>
<feature type="compositionally biased region" description="Low complexity" evidence="2">
    <location>
        <begin position="63"/>
        <end position="80"/>
    </location>
</feature>
<dbReference type="InterPro" id="IPR012989">
    <property type="entry name" value="SEP_domain"/>
</dbReference>
<dbReference type="CDD" id="cd14348">
    <property type="entry name" value="UBA_p47"/>
    <property type="match status" value="1"/>
</dbReference>
<dbReference type="GO" id="GO:0061025">
    <property type="term" value="P:membrane fusion"/>
    <property type="evidence" value="ECO:0007669"/>
    <property type="project" value="TreeGrafter"/>
</dbReference>
<dbReference type="InterPro" id="IPR009060">
    <property type="entry name" value="UBA-like_sf"/>
</dbReference>
<evidence type="ECO:0000256" key="2">
    <source>
        <dbReference type="SAM" id="MobiDB-lite"/>
    </source>
</evidence>
<dbReference type="GO" id="GO:0005634">
    <property type="term" value="C:nucleus"/>
    <property type="evidence" value="ECO:0007669"/>
    <property type="project" value="TreeGrafter"/>
</dbReference>
<feature type="compositionally biased region" description="Gly residues" evidence="2">
    <location>
        <begin position="161"/>
        <end position="173"/>
    </location>
</feature>
<dbReference type="GO" id="GO:0043161">
    <property type="term" value="P:proteasome-mediated ubiquitin-dependent protein catabolic process"/>
    <property type="evidence" value="ECO:0007669"/>
    <property type="project" value="TreeGrafter"/>
</dbReference>
<dbReference type="Pfam" id="PF14555">
    <property type="entry name" value="UBA_4"/>
    <property type="match status" value="1"/>
</dbReference>
<dbReference type="EMBL" id="LGRX02004552">
    <property type="protein sequence ID" value="KAK3280072.1"/>
    <property type="molecule type" value="Genomic_DNA"/>
</dbReference>
<dbReference type="Gene3D" id="3.10.20.90">
    <property type="entry name" value="Phosphatidylinositol 3-kinase Catalytic Subunit, Chain A, domain 1"/>
    <property type="match status" value="1"/>
</dbReference>
<accession>A0AAE0GL00</accession>
<dbReference type="InterPro" id="IPR001012">
    <property type="entry name" value="UBX_dom"/>
</dbReference>
<dbReference type="PROSITE" id="PS51399">
    <property type="entry name" value="SEP"/>
    <property type="match status" value="1"/>
</dbReference>
<name>A0AAE0GL00_9CHLO</name>
<dbReference type="SMART" id="SM00166">
    <property type="entry name" value="UBX"/>
    <property type="match status" value="1"/>
</dbReference>
<dbReference type="Gene3D" id="3.30.420.210">
    <property type="entry name" value="SEP domain"/>
    <property type="match status" value="1"/>
</dbReference>
<protein>
    <submittedName>
        <fullName evidence="5">Plant UBX domain-containing protein 4</fullName>
    </submittedName>
</protein>
<reference evidence="5 6" key="1">
    <citation type="journal article" date="2015" name="Genome Biol. Evol.">
        <title>Comparative Genomics of a Bacterivorous Green Alga Reveals Evolutionary Causalities and Consequences of Phago-Mixotrophic Mode of Nutrition.</title>
        <authorList>
            <person name="Burns J.A."/>
            <person name="Paasch A."/>
            <person name="Narechania A."/>
            <person name="Kim E."/>
        </authorList>
    </citation>
    <scope>NUCLEOTIDE SEQUENCE [LARGE SCALE GENOMIC DNA]</scope>
    <source>
        <strain evidence="5 6">PLY_AMNH</strain>
    </source>
</reference>
<keyword evidence="6" id="KW-1185">Reference proteome</keyword>
<dbReference type="AlphaFoldDB" id="A0AAE0GL00"/>
<dbReference type="FunFam" id="3.10.20.90:FF:000179">
    <property type="entry name" value="Plant UBX domain-containing protein 4"/>
    <property type="match status" value="1"/>
</dbReference>
<dbReference type="FunFam" id="3.30.420.210:FF:000002">
    <property type="entry name" value="UBX domain-containing protein 1"/>
    <property type="match status" value="1"/>
</dbReference>
<dbReference type="Gene3D" id="1.10.8.10">
    <property type="entry name" value="DNA helicase RuvA subunit, C-terminal domain"/>
    <property type="match status" value="1"/>
</dbReference>
<dbReference type="InterPro" id="IPR036241">
    <property type="entry name" value="NSFL1C_SEP_dom_sf"/>
</dbReference>